<sequence length="214" mass="21900">MKLAWLAAACLPLMLLAGCATLDGATARLEADKALLQAGGFAELAAQPAPCERAELVCGQAQEIRGEACRAMAAQAEPFSAARRAHLECAVLAYGVAARALPVAARGQALRNLGAAANDAVTEGAGDPARQVAAELAAGNGLLALRPGDAEGCYYAGSAVLAQALMQPEGPGRCPALRTLPAACAGAPVWATRAEQSRLLFRQIAEQKQRSQCP</sequence>
<dbReference type="PROSITE" id="PS51257">
    <property type="entry name" value="PROKAR_LIPOPROTEIN"/>
    <property type="match status" value="1"/>
</dbReference>
<keyword evidence="3" id="KW-1185">Reference proteome</keyword>
<keyword evidence="1" id="KW-0732">Signal</keyword>
<evidence type="ECO:0008006" key="4">
    <source>
        <dbReference type="Google" id="ProtNLM"/>
    </source>
</evidence>
<reference evidence="2 3" key="1">
    <citation type="journal article" date="2013" name="Int. J. Syst. Evol. Microbiol.">
        <title>Roseomonas aerophila sp. nov., isolated from air.</title>
        <authorList>
            <person name="Kim S.J."/>
            <person name="Weon H.Y."/>
            <person name="Ahn J.H."/>
            <person name="Hong S.B."/>
            <person name="Seok S.J."/>
            <person name="Whang K.S."/>
            <person name="Kwon S.W."/>
        </authorList>
    </citation>
    <scope>NUCLEOTIDE SEQUENCE [LARGE SCALE GENOMIC DNA]</scope>
    <source>
        <strain evidence="2 3">NBRC 108923</strain>
    </source>
</reference>
<proteinExistence type="predicted"/>
<protein>
    <recommendedName>
        <fullName evidence="4">Lipoprotein</fullName>
    </recommendedName>
</protein>
<accession>A0ABR7RUG5</accession>
<evidence type="ECO:0000313" key="2">
    <source>
        <dbReference type="EMBL" id="MBC9209859.1"/>
    </source>
</evidence>
<feature type="signal peptide" evidence="1">
    <location>
        <begin position="1"/>
        <end position="22"/>
    </location>
</feature>
<evidence type="ECO:0000256" key="1">
    <source>
        <dbReference type="SAM" id="SignalP"/>
    </source>
</evidence>
<organism evidence="2 3">
    <name type="scientific">Teichococcus aerophilus</name>
    <dbReference type="NCBI Taxonomy" id="1224513"/>
    <lineage>
        <taxon>Bacteria</taxon>
        <taxon>Pseudomonadati</taxon>
        <taxon>Pseudomonadota</taxon>
        <taxon>Alphaproteobacteria</taxon>
        <taxon>Acetobacterales</taxon>
        <taxon>Roseomonadaceae</taxon>
        <taxon>Roseomonas</taxon>
    </lineage>
</organism>
<feature type="chain" id="PRO_5047366254" description="Lipoprotein" evidence="1">
    <location>
        <begin position="23"/>
        <end position="214"/>
    </location>
</feature>
<evidence type="ECO:0000313" key="3">
    <source>
        <dbReference type="Proteomes" id="UP000626026"/>
    </source>
</evidence>
<gene>
    <name evidence="2" type="ORF">IBL26_23680</name>
</gene>
<dbReference type="RefSeq" id="WP_187786984.1">
    <property type="nucleotide sequence ID" value="NZ_JACTVA010000077.1"/>
</dbReference>
<comment type="caution">
    <text evidence="2">The sequence shown here is derived from an EMBL/GenBank/DDBJ whole genome shotgun (WGS) entry which is preliminary data.</text>
</comment>
<dbReference type="Proteomes" id="UP000626026">
    <property type="component" value="Unassembled WGS sequence"/>
</dbReference>
<dbReference type="EMBL" id="JACTVA010000077">
    <property type="protein sequence ID" value="MBC9209859.1"/>
    <property type="molecule type" value="Genomic_DNA"/>
</dbReference>
<name>A0ABR7RUG5_9PROT</name>